<feature type="domain" description="RsbT co-antagonist protein RsbRD N-terminal" evidence="4">
    <location>
        <begin position="46"/>
        <end position="149"/>
    </location>
</feature>
<evidence type="ECO:0000259" key="5">
    <source>
        <dbReference type="Pfam" id="PF17853"/>
    </source>
</evidence>
<feature type="region of interest" description="Disordered" evidence="2">
    <location>
        <begin position="1"/>
        <end position="21"/>
    </location>
</feature>
<dbReference type="InterPro" id="IPR025736">
    <property type="entry name" value="PucR_C-HTH_dom"/>
</dbReference>
<dbReference type="Proteomes" id="UP001595690">
    <property type="component" value="Unassembled WGS sequence"/>
</dbReference>
<dbReference type="Pfam" id="PF14361">
    <property type="entry name" value="RsbRD_N"/>
    <property type="match status" value="1"/>
</dbReference>
<protein>
    <submittedName>
        <fullName evidence="6">PucR family transcriptional regulator</fullName>
    </submittedName>
</protein>
<reference evidence="7" key="1">
    <citation type="journal article" date="2019" name="Int. J. Syst. Evol. Microbiol.">
        <title>The Global Catalogue of Microorganisms (GCM) 10K type strain sequencing project: providing services to taxonomists for standard genome sequencing and annotation.</title>
        <authorList>
            <consortium name="The Broad Institute Genomics Platform"/>
            <consortium name="The Broad Institute Genome Sequencing Center for Infectious Disease"/>
            <person name="Wu L."/>
            <person name="Ma J."/>
        </authorList>
    </citation>
    <scope>NUCLEOTIDE SEQUENCE [LARGE SCALE GENOMIC DNA]</scope>
    <source>
        <strain evidence="7">CGMCC 4.7405</strain>
    </source>
</reference>
<sequence length="404" mass="43495">MTPKARGRRRKANQGLDEPGGAWLDGVAQDASAAAGGVPVELLGDFLPLLADAAASGRRPRRSELEAVEALGRRAAELGVSAGSAVQLYLSASWRLWRELPVVVRSSDSEVVRAAAEAVLHVVSDAVAILADGYNSARRQMVRREETLRRELVDDLLRGDSDVGGIVERAEPFGLDLARPHQVALAAPHRRLPDVDAATSSLERIVLDSLGDRDVLVATKDGLVVVLAPGESEALGRTDLGSLMLAELDRLPRGRPWQVAVGRAYPGSYGIARSYEEAREALTMASRLHLDTQVIRAEQLLVYRVLVRDQPAIVDLVNAVLGPLENARGGAEPLLATLETYFATGDVATETARQLHLSVRAVTYRLGRIKTLTGYDPTDPAHRFTLHATVLGARLLGWPGKSPQ</sequence>
<dbReference type="EMBL" id="JBHRZI010000023">
    <property type="protein sequence ID" value="MFC3895251.1"/>
    <property type="molecule type" value="Genomic_DNA"/>
</dbReference>
<proteinExistence type="inferred from homology"/>
<feature type="domain" description="CdaR GGDEF-like" evidence="5">
    <location>
        <begin position="159"/>
        <end position="283"/>
    </location>
</feature>
<dbReference type="PANTHER" id="PTHR33744">
    <property type="entry name" value="CARBOHYDRATE DIACID REGULATOR"/>
    <property type="match status" value="1"/>
</dbReference>
<dbReference type="InterPro" id="IPR042070">
    <property type="entry name" value="PucR_C-HTH_sf"/>
</dbReference>
<name>A0ABV8BZY4_9PSEU</name>
<evidence type="ECO:0000256" key="1">
    <source>
        <dbReference type="ARBA" id="ARBA00006754"/>
    </source>
</evidence>
<dbReference type="InterPro" id="IPR051448">
    <property type="entry name" value="CdaR-like_regulators"/>
</dbReference>
<dbReference type="Pfam" id="PF13556">
    <property type="entry name" value="HTH_30"/>
    <property type="match status" value="1"/>
</dbReference>
<dbReference type="PANTHER" id="PTHR33744:SF1">
    <property type="entry name" value="DNA-BINDING TRANSCRIPTIONAL ACTIVATOR ADER"/>
    <property type="match status" value="1"/>
</dbReference>
<dbReference type="InterPro" id="IPR041522">
    <property type="entry name" value="CdaR_GGDEF"/>
</dbReference>
<organism evidence="6 7">
    <name type="scientific">Lentzea rhizosphaerae</name>
    <dbReference type="NCBI Taxonomy" id="2041025"/>
    <lineage>
        <taxon>Bacteria</taxon>
        <taxon>Bacillati</taxon>
        <taxon>Actinomycetota</taxon>
        <taxon>Actinomycetes</taxon>
        <taxon>Pseudonocardiales</taxon>
        <taxon>Pseudonocardiaceae</taxon>
        <taxon>Lentzea</taxon>
    </lineage>
</organism>
<keyword evidence="7" id="KW-1185">Reference proteome</keyword>
<feature type="domain" description="PucR C-terminal helix-turn-helix" evidence="3">
    <location>
        <begin position="334"/>
        <end position="388"/>
    </location>
</feature>
<dbReference type="Gene3D" id="1.10.10.2840">
    <property type="entry name" value="PucR C-terminal helix-turn-helix domain"/>
    <property type="match status" value="1"/>
</dbReference>
<dbReference type="RefSeq" id="WP_382376795.1">
    <property type="nucleotide sequence ID" value="NZ_JBHRZI010000023.1"/>
</dbReference>
<dbReference type="InterPro" id="IPR025751">
    <property type="entry name" value="RsbRD_N_dom"/>
</dbReference>
<feature type="compositionally biased region" description="Basic residues" evidence="2">
    <location>
        <begin position="1"/>
        <end position="12"/>
    </location>
</feature>
<evidence type="ECO:0000256" key="2">
    <source>
        <dbReference type="SAM" id="MobiDB-lite"/>
    </source>
</evidence>
<evidence type="ECO:0000259" key="4">
    <source>
        <dbReference type="Pfam" id="PF14361"/>
    </source>
</evidence>
<evidence type="ECO:0000259" key="3">
    <source>
        <dbReference type="Pfam" id="PF13556"/>
    </source>
</evidence>
<gene>
    <name evidence="6" type="ORF">ACFOWZ_27550</name>
</gene>
<accession>A0ABV8BZY4</accession>
<dbReference type="Pfam" id="PF17853">
    <property type="entry name" value="GGDEF_2"/>
    <property type="match status" value="1"/>
</dbReference>
<comment type="similarity">
    <text evidence="1">Belongs to the CdaR family.</text>
</comment>
<evidence type="ECO:0000313" key="6">
    <source>
        <dbReference type="EMBL" id="MFC3895251.1"/>
    </source>
</evidence>
<comment type="caution">
    <text evidence="6">The sequence shown here is derived from an EMBL/GenBank/DDBJ whole genome shotgun (WGS) entry which is preliminary data.</text>
</comment>
<evidence type="ECO:0000313" key="7">
    <source>
        <dbReference type="Proteomes" id="UP001595690"/>
    </source>
</evidence>